<dbReference type="OrthoDB" id="2627254at2"/>
<organism evidence="1 2">
    <name type="scientific">Alteribacillus persepolensis</name>
    <dbReference type="NCBI Taxonomy" id="568899"/>
    <lineage>
        <taxon>Bacteria</taxon>
        <taxon>Bacillati</taxon>
        <taxon>Bacillota</taxon>
        <taxon>Bacilli</taxon>
        <taxon>Bacillales</taxon>
        <taxon>Bacillaceae</taxon>
        <taxon>Alteribacillus</taxon>
    </lineage>
</organism>
<dbReference type="Proteomes" id="UP000199163">
    <property type="component" value="Unassembled WGS sequence"/>
</dbReference>
<proteinExistence type="predicted"/>
<gene>
    <name evidence="1" type="ORF">SAMN05192534_12369</name>
</gene>
<keyword evidence="2" id="KW-1185">Reference proteome</keyword>
<dbReference type="RefSeq" id="WP_091275644.1">
    <property type="nucleotide sequence ID" value="NZ_FNDK01000023.1"/>
</dbReference>
<dbReference type="AlphaFoldDB" id="A0A1G8IB85"/>
<reference evidence="1 2" key="1">
    <citation type="submission" date="2016-10" db="EMBL/GenBank/DDBJ databases">
        <authorList>
            <person name="de Groot N.N."/>
        </authorList>
    </citation>
    <scope>NUCLEOTIDE SEQUENCE [LARGE SCALE GENOMIC DNA]</scope>
    <source>
        <strain evidence="1 2">DSM 21632</strain>
    </source>
</reference>
<evidence type="ECO:0000313" key="1">
    <source>
        <dbReference type="EMBL" id="SDI16031.1"/>
    </source>
</evidence>
<protein>
    <submittedName>
        <fullName evidence="1">Uncharacterized protein</fullName>
    </submittedName>
</protein>
<sequence length="86" mass="10117">MAKQKDFTAPTGKVYKFQHPGVLNYTRAKMRCKDEAGRTDEKKLLDYIHEYVIVEPKVDWAFWDDNLEDFEETTKAAINFLRGKSE</sequence>
<name>A0A1G8IB85_9BACI</name>
<dbReference type="STRING" id="568899.SAMN05192534_12369"/>
<accession>A0A1G8IB85</accession>
<dbReference type="EMBL" id="FNDK01000023">
    <property type="protein sequence ID" value="SDI16031.1"/>
    <property type="molecule type" value="Genomic_DNA"/>
</dbReference>
<evidence type="ECO:0000313" key="2">
    <source>
        <dbReference type="Proteomes" id="UP000199163"/>
    </source>
</evidence>